<dbReference type="EMBL" id="QVEV01000029">
    <property type="protein sequence ID" value="RGC12546.1"/>
    <property type="molecule type" value="Genomic_DNA"/>
</dbReference>
<evidence type="ECO:0000313" key="1">
    <source>
        <dbReference type="EMBL" id="RGC12546.1"/>
    </source>
</evidence>
<dbReference type="AlphaFoldDB" id="A0A3E2VP70"/>
<reference evidence="1 2" key="1">
    <citation type="submission" date="2018-08" db="EMBL/GenBank/DDBJ databases">
        <title>A genome reference for cultivated species of the human gut microbiota.</title>
        <authorList>
            <person name="Zou Y."/>
            <person name="Xue W."/>
            <person name="Luo G."/>
        </authorList>
    </citation>
    <scope>NUCLEOTIDE SEQUENCE [LARGE SCALE GENOMIC DNA]</scope>
    <source>
        <strain evidence="1 2">OF01-2LB</strain>
    </source>
</reference>
<protein>
    <submittedName>
        <fullName evidence="1">Uncharacterized protein</fullName>
    </submittedName>
</protein>
<name>A0A3E2VP70_CLOIN</name>
<evidence type="ECO:0000313" key="2">
    <source>
        <dbReference type="Proteomes" id="UP000260025"/>
    </source>
</evidence>
<sequence length="63" mass="7615">MLTPFFSIWVHVNSKEIQAQYGNRMLFFPLQYLPKLVPYYIWFSCKEKGVYEFAVRATHTEHI</sequence>
<accession>A0A3E2VP70</accession>
<dbReference type="Proteomes" id="UP000260025">
    <property type="component" value="Unassembled WGS sequence"/>
</dbReference>
<proteinExistence type="predicted"/>
<organism evidence="1 2">
    <name type="scientific">Clostridium innocuum</name>
    <dbReference type="NCBI Taxonomy" id="1522"/>
    <lineage>
        <taxon>Bacteria</taxon>
        <taxon>Bacillati</taxon>
        <taxon>Bacillota</taxon>
        <taxon>Clostridia</taxon>
        <taxon>Eubacteriales</taxon>
        <taxon>Clostridiaceae</taxon>
        <taxon>Clostridium</taxon>
    </lineage>
</organism>
<gene>
    <name evidence="1" type="ORF">DXA38_16360</name>
</gene>
<comment type="caution">
    <text evidence="1">The sequence shown here is derived from an EMBL/GenBank/DDBJ whole genome shotgun (WGS) entry which is preliminary data.</text>
</comment>